<dbReference type="AlphaFoldDB" id="A0ABD0WYP5"/>
<dbReference type="PANTHER" id="PTHR45749:SF21">
    <property type="entry name" value="DUF4371 DOMAIN-CONTAINING PROTEIN"/>
    <property type="match status" value="1"/>
</dbReference>
<organism evidence="2 3">
    <name type="scientific">Umbra pygmaea</name>
    <name type="common">Eastern mudminnow</name>
    <dbReference type="NCBI Taxonomy" id="75934"/>
    <lineage>
        <taxon>Eukaryota</taxon>
        <taxon>Metazoa</taxon>
        <taxon>Chordata</taxon>
        <taxon>Craniata</taxon>
        <taxon>Vertebrata</taxon>
        <taxon>Euteleostomi</taxon>
        <taxon>Actinopterygii</taxon>
        <taxon>Neopterygii</taxon>
        <taxon>Teleostei</taxon>
        <taxon>Protacanthopterygii</taxon>
        <taxon>Esociformes</taxon>
        <taxon>Umbridae</taxon>
        <taxon>Umbra</taxon>
    </lineage>
</organism>
<gene>
    <name evidence="2" type="ORF">UPYG_G00257060</name>
</gene>
<feature type="domain" description="HAT C-terminal dimerisation" evidence="1">
    <location>
        <begin position="64"/>
        <end position="117"/>
    </location>
</feature>
<dbReference type="Pfam" id="PF05699">
    <property type="entry name" value="Dimer_Tnp_hAT"/>
    <property type="match status" value="1"/>
</dbReference>
<evidence type="ECO:0000313" key="3">
    <source>
        <dbReference type="Proteomes" id="UP001557470"/>
    </source>
</evidence>
<comment type="caution">
    <text evidence="2">The sequence shown here is derived from an EMBL/GenBank/DDBJ whole genome shotgun (WGS) entry which is preliminary data.</text>
</comment>
<reference evidence="2 3" key="1">
    <citation type="submission" date="2024-06" db="EMBL/GenBank/DDBJ databases">
        <authorList>
            <person name="Pan Q."/>
            <person name="Wen M."/>
            <person name="Jouanno E."/>
            <person name="Zahm M."/>
            <person name="Klopp C."/>
            <person name="Cabau C."/>
            <person name="Louis A."/>
            <person name="Berthelot C."/>
            <person name="Parey E."/>
            <person name="Roest Crollius H."/>
            <person name="Montfort J."/>
            <person name="Robinson-Rechavi M."/>
            <person name="Bouchez O."/>
            <person name="Lampietro C."/>
            <person name="Lopez Roques C."/>
            <person name="Donnadieu C."/>
            <person name="Postlethwait J."/>
            <person name="Bobe J."/>
            <person name="Verreycken H."/>
            <person name="Guiguen Y."/>
        </authorList>
    </citation>
    <scope>NUCLEOTIDE SEQUENCE [LARGE SCALE GENOMIC DNA]</scope>
    <source>
        <strain evidence="2">Up_M1</strain>
        <tissue evidence="2">Testis</tissue>
    </source>
</reference>
<dbReference type="EMBL" id="JAGEUA010000008">
    <property type="protein sequence ID" value="KAL0967798.1"/>
    <property type="molecule type" value="Genomic_DNA"/>
</dbReference>
<evidence type="ECO:0000259" key="1">
    <source>
        <dbReference type="Pfam" id="PF05699"/>
    </source>
</evidence>
<name>A0ABD0WYP5_UMBPY</name>
<dbReference type="Proteomes" id="UP001557470">
    <property type="component" value="Unassembled WGS sequence"/>
</dbReference>
<evidence type="ECO:0000313" key="2">
    <source>
        <dbReference type="EMBL" id="KAL0967798.1"/>
    </source>
</evidence>
<accession>A0ABD0WYP5</accession>
<sequence length="152" mass="17423">MSRAFIHLRSLEKVLISGEMNDVIKSYPELDQGALMVQLAMLKSTYQYSNCGEVVDLLKTMVPEVRSLFKQAETLLRLLLVVPASSAQAERSFSALRRLKTWLRTNMTQKRLNHVAVCHVHRDRLDRVDRKQVCKSLIAMSDIRKNVFGSFS</sequence>
<proteinExistence type="predicted"/>
<keyword evidence="3" id="KW-1185">Reference proteome</keyword>
<dbReference type="PANTHER" id="PTHR45749">
    <property type="match status" value="1"/>
</dbReference>
<dbReference type="InterPro" id="IPR008906">
    <property type="entry name" value="HATC_C_dom"/>
</dbReference>
<protein>
    <recommendedName>
        <fullName evidence="1">HAT C-terminal dimerisation domain-containing protein</fullName>
    </recommendedName>
</protein>